<dbReference type="RefSeq" id="XP_033666079.1">
    <property type="nucleotide sequence ID" value="XM_033813179.1"/>
</dbReference>
<dbReference type="OrthoDB" id="291007at2759"/>
<evidence type="ECO:0000313" key="3">
    <source>
        <dbReference type="EMBL" id="KAF2165190.1"/>
    </source>
</evidence>
<evidence type="ECO:0000259" key="2">
    <source>
        <dbReference type="SMART" id="SM00235"/>
    </source>
</evidence>
<evidence type="ECO:0000256" key="1">
    <source>
        <dbReference type="RuleBase" id="RU361183"/>
    </source>
</evidence>
<dbReference type="EC" id="3.4.24.-" evidence="1"/>
<dbReference type="Proteomes" id="UP000799537">
    <property type="component" value="Unassembled WGS sequence"/>
</dbReference>
<dbReference type="SUPFAM" id="SSF55486">
    <property type="entry name" value="Metalloproteases ('zincins'), catalytic domain"/>
    <property type="match status" value="1"/>
</dbReference>
<dbReference type="PRINTS" id="PR00480">
    <property type="entry name" value="ASTACIN"/>
</dbReference>
<protein>
    <recommendedName>
        <fullName evidence="1">Metalloendopeptidase</fullName>
        <ecNumber evidence="1">3.4.24.-</ecNumber>
    </recommendedName>
</protein>
<keyword evidence="1" id="KW-0732">Signal</keyword>
<proteinExistence type="predicted"/>
<keyword evidence="1" id="KW-0482">Metalloprotease</keyword>
<keyword evidence="1" id="KW-0645">Protease</keyword>
<sequence length="262" mass="30073">MRLLGLLLATLSLCCALVAGYTNSSMLMDENDFLRKRWYGVPEYPGKGKGKDPFVYPWPVVCENPFIQPVYYCFRDKRSAENLQEVVNQAIAKWGHAMSVSALTFELDPLTKGDPTMPCSQLESKLHDSLVISDESLDDPDLNKVKKHFNSGLCSTATTVGYTYEPAVPFRHHLRFCDLQPWDAEADMAHAVRSMTHELGHAIGLQHEHQRPDRDKYIAINYKNMEGYDDIEALVKEDEEEYFHEDVTIERRIHATYVRQKD</sequence>
<keyword evidence="1" id="KW-0479">Metal-binding</keyword>
<accession>A0A6A6CG50</accession>
<dbReference type="Pfam" id="PF01400">
    <property type="entry name" value="Astacin"/>
    <property type="match status" value="1"/>
</dbReference>
<dbReference type="Gene3D" id="3.40.390.10">
    <property type="entry name" value="Collagenase (Catalytic Domain)"/>
    <property type="match status" value="1"/>
</dbReference>
<dbReference type="PANTHER" id="PTHR10127:SF850">
    <property type="entry name" value="METALLOENDOPEPTIDASE"/>
    <property type="match status" value="1"/>
</dbReference>
<dbReference type="GO" id="GO:0008270">
    <property type="term" value="F:zinc ion binding"/>
    <property type="evidence" value="ECO:0007669"/>
    <property type="project" value="InterPro"/>
</dbReference>
<feature type="signal peptide" evidence="1">
    <location>
        <begin position="1"/>
        <end position="20"/>
    </location>
</feature>
<dbReference type="EMBL" id="ML993601">
    <property type="protein sequence ID" value="KAF2165190.1"/>
    <property type="molecule type" value="Genomic_DNA"/>
</dbReference>
<dbReference type="InterPro" id="IPR006026">
    <property type="entry name" value="Peptidase_Metallo"/>
</dbReference>
<dbReference type="AlphaFoldDB" id="A0A6A6CG50"/>
<reference evidence="3" key="1">
    <citation type="journal article" date="2020" name="Stud. Mycol.">
        <title>101 Dothideomycetes genomes: a test case for predicting lifestyles and emergence of pathogens.</title>
        <authorList>
            <person name="Haridas S."/>
            <person name="Albert R."/>
            <person name="Binder M."/>
            <person name="Bloem J."/>
            <person name="Labutti K."/>
            <person name="Salamov A."/>
            <person name="Andreopoulos B."/>
            <person name="Baker S."/>
            <person name="Barry K."/>
            <person name="Bills G."/>
            <person name="Bluhm B."/>
            <person name="Cannon C."/>
            <person name="Castanera R."/>
            <person name="Culley D."/>
            <person name="Daum C."/>
            <person name="Ezra D."/>
            <person name="Gonzalez J."/>
            <person name="Henrissat B."/>
            <person name="Kuo A."/>
            <person name="Liang C."/>
            <person name="Lipzen A."/>
            <person name="Lutzoni F."/>
            <person name="Magnuson J."/>
            <person name="Mondo S."/>
            <person name="Nolan M."/>
            <person name="Ohm R."/>
            <person name="Pangilinan J."/>
            <person name="Park H.-J."/>
            <person name="Ramirez L."/>
            <person name="Alfaro M."/>
            <person name="Sun H."/>
            <person name="Tritt A."/>
            <person name="Yoshinaga Y."/>
            <person name="Zwiers L.-H."/>
            <person name="Turgeon B."/>
            <person name="Goodwin S."/>
            <person name="Spatafora J."/>
            <person name="Crous P."/>
            <person name="Grigoriev I."/>
        </authorList>
    </citation>
    <scope>NUCLEOTIDE SEQUENCE</scope>
    <source>
        <strain evidence="3">ATCC 36951</strain>
    </source>
</reference>
<name>A0A6A6CG50_ZASCE</name>
<feature type="chain" id="PRO_5025706737" description="Metalloendopeptidase" evidence="1">
    <location>
        <begin position="21"/>
        <end position="262"/>
    </location>
</feature>
<dbReference type="InterPro" id="IPR024079">
    <property type="entry name" value="MetalloPept_cat_dom_sf"/>
</dbReference>
<dbReference type="GeneID" id="54566451"/>
<feature type="domain" description="Peptidase metallopeptidase" evidence="2">
    <location>
        <begin position="63"/>
        <end position="249"/>
    </location>
</feature>
<dbReference type="GO" id="GO:0004222">
    <property type="term" value="F:metalloendopeptidase activity"/>
    <property type="evidence" value="ECO:0007669"/>
    <property type="project" value="UniProtKB-UniRule"/>
</dbReference>
<comment type="cofactor">
    <cofactor evidence="1">
        <name>Zn(2+)</name>
        <dbReference type="ChEBI" id="CHEBI:29105"/>
    </cofactor>
    <text evidence="1">Binds 1 zinc ion per subunit.</text>
</comment>
<dbReference type="PANTHER" id="PTHR10127">
    <property type="entry name" value="DISCOIDIN, CUB, EGF, LAMININ , AND ZINC METALLOPROTEASE DOMAIN CONTAINING"/>
    <property type="match status" value="1"/>
</dbReference>
<keyword evidence="4" id="KW-1185">Reference proteome</keyword>
<evidence type="ECO:0000313" key="4">
    <source>
        <dbReference type="Proteomes" id="UP000799537"/>
    </source>
</evidence>
<gene>
    <name evidence="3" type="ORF">M409DRAFT_56068</name>
</gene>
<keyword evidence="1" id="KW-0378">Hydrolase</keyword>
<keyword evidence="1" id="KW-0862">Zinc</keyword>
<organism evidence="3 4">
    <name type="scientific">Zasmidium cellare ATCC 36951</name>
    <dbReference type="NCBI Taxonomy" id="1080233"/>
    <lineage>
        <taxon>Eukaryota</taxon>
        <taxon>Fungi</taxon>
        <taxon>Dikarya</taxon>
        <taxon>Ascomycota</taxon>
        <taxon>Pezizomycotina</taxon>
        <taxon>Dothideomycetes</taxon>
        <taxon>Dothideomycetidae</taxon>
        <taxon>Mycosphaerellales</taxon>
        <taxon>Mycosphaerellaceae</taxon>
        <taxon>Zasmidium</taxon>
    </lineage>
</organism>
<dbReference type="SMART" id="SM00235">
    <property type="entry name" value="ZnMc"/>
    <property type="match status" value="1"/>
</dbReference>
<dbReference type="InterPro" id="IPR001506">
    <property type="entry name" value="Peptidase_M12A"/>
</dbReference>
<dbReference type="GO" id="GO:0006508">
    <property type="term" value="P:proteolysis"/>
    <property type="evidence" value="ECO:0007669"/>
    <property type="project" value="UniProtKB-KW"/>
</dbReference>